<comment type="cofactor">
    <cofactor evidence="1">
        <name>pyridoxal 5'-phosphate</name>
        <dbReference type="ChEBI" id="CHEBI:597326"/>
    </cofactor>
</comment>
<dbReference type="PANTHER" id="PTHR42790:SF19">
    <property type="entry name" value="KYNURENINE_ALPHA-AMINOADIPATE AMINOTRANSFERASE, MITOCHONDRIAL"/>
    <property type="match status" value="1"/>
</dbReference>
<dbReference type="InterPro" id="IPR004839">
    <property type="entry name" value="Aminotransferase_I/II_large"/>
</dbReference>
<evidence type="ECO:0000313" key="9">
    <source>
        <dbReference type="Proteomes" id="UP001596445"/>
    </source>
</evidence>
<reference evidence="8 9" key="1">
    <citation type="journal article" date="2019" name="Int. J. Syst. Evol. Microbiol.">
        <title>The Global Catalogue of Microorganisms (GCM) 10K type strain sequencing project: providing services to taxonomists for standard genome sequencing and annotation.</title>
        <authorList>
            <consortium name="The Broad Institute Genomics Platform"/>
            <consortium name="The Broad Institute Genome Sequencing Center for Infectious Disease"/>
            <person name="Wu L."/>
            <person name="Ma J."/>
        </authorList>
    </citation>
    <scope>NUCLEOTIDE SEQUENCE [LARGE SCALE GENOMIC DNA]</scope>
    <source>
        <strain evidence="8 9">JCM 30072</strain>
    </source>
</reference>
<gene>
    <name evidence="8" type="ORF">ACFQQG_01495</name>
</gene>
<evidence type="ECO:0000256" key="4">
    <source>
        <dbReference type="ARBA" id="ARBA00022576"/>
    </source>
</evidence>
<proteinExistence type="inferred from homology"/>
<evidence type="ECO:0000313" key="8">
    <source>
        <dbReference type="EMBL" id="MFC7057085.1"/>
    </source>
</evidence>
<feature type="domain" description="Aminotransferase class I/classII large" evidence="7">
    <location>
        <begin position="64"/>
        <end position="319"/>
    </location>
</feature>
<dbReference type="RefSeq" id="WP_382183808.1">
    <property type="nucleotide sequence ID" value="NZ_JBHSZI010000001.1"/>
</dbReference>
<protein>
    <submittedName>
        <fullName evidence="8">PLP-dependent aminotransferase family protein</fullName>
    </submittedName>
</protein>
<dbReference type="InterPro" id="IPR015421">
    <property type="entry name" value="PyrdxlP-dep_Trfase_major"/>
</dbReference>
<dbReference type="Gene3D" id="3.40.640.10">
    <property type="entry name" value="Type I PLP-dependent aspartate aminotransferase-like (Major domain)"/>
    <property type="match status" value="1"/>
</dbReference>
<organism evidence="8 9">
    <name type="scientific">Halovenus salina</name>
    <dbReference type="NCBI Taxonomy" id="1510225"/>
    <lineage>
        <taxon>Archaea</taxon>
        <taxon>Methanobacteriati</taxon>
        <taxon>Methanobacteriota</taxon>
        <taxon>Stenosarchaea group</taxon>
        <taxon>Halobacteria</taxon>
        <taxon>Halobacteriales</taxon>
        <taxon>Haloarculaceae</taxon>
        <taxon>Halovenus</taxon>
    </lineage>
</organism>
<dbReference type="FunFam" id="3.40.640.10:FF:000053">
    <property type="entry name" value="Aminotransferase, class I"/>
    <property type="match status" value="1"/>
</dbReference>
<keyword evidence="4 8" id="KW-0032">Aminotransferase</keyword>
<sequence length="324" mass="35849">MSEAESTPLEEKLTAPVRAAIDESAYGSWRSIATEDAVSLSFGFPDPDLFPQSGLAESVDAVLAEEGDEALQYGAGEYREELRSYLVEQERERGIDFDTHDLLVTNGATHAIDTVCRAFLDPGDTIIVEAPTFMGILGVFRNFGVDIVSVPVDEDGMIVEQLAAKLRHRRERGAEPPTFAYTIPDFHNPTGTTLSRERRERLLELAEEYDFGVLEDGAYSDLWLDAEAPPPLATMTDSERVIRVGSFAKTLAPGVRMGWLTAPKRIQEATETVAAGGTNTFTESFVGHYCESGQLDDNLPAIREAYRAKRDHMLDELRRTCPLR</sequence>
<dbReference type="Gene3D" id="3.90.1150.10">
    <property type="entry name" value="Aspartate Aminotransferase, domain 1"/>
    <property type="match status" value="1"/>
</dbReference>
<dbReference type="Proteomes" id="UP001596445">
    <property type="component" value="Unassembled WGS sequence"/>
</dbReference>
<keyword evidence="5" id="KW-0808">Transferase</keyword>
<dbReference type="Pfam" id="PF00155">
    <property type="entry name" value="Aminotran_1_2"/>
    <property type="match status" value="1"/>
</dbReference>
<accession>A0ABD5VVJ2</accession>
<evidence type="ECO:0000256" key="5">
    <source>
        <dbReference type="ARBA" id="ARBA00022679"/>
    </source>
</evidence>
<dbReference type="AlphaFoldDB" id="A0ABD5VVJ2"/>
<keyword evidence="6" id="KW-0663">Pyridoxal phosphate</keyword>
<name>A0ABD5VVJ2_9EURY</name>
<dbReference type="InterPro" id="IPR015424">
    <property type="entry name" value="PyrdxlP-dep_Trfase"/>
</dbReference>
<dbReference type="InterPro" id="IPR050859">
    <property type="entry name" value="Class-I_PLP-dep_aminotransf"/>
</dbReference>
<dbReference type="GO" id="GO:0008483">
    <property type="term" value="F:transaminase activity"/>
    <property type="evidence" value="ECO:0007669"/>
    <property type="project" value="UniProtKB-KW"/>
</dbReference>
<evidence type="ECO:0000259" key="7">
    <source>
        <dbReference type="Pfam" id="PF00155"/>
    </source>
</evidence>
<comment type="caution">
    <text evidence="8">The sequence shown here is derived from an EMBL/GenBank/DDBJ whole genome shotgun (WGS) entry which is preliminary data.</text>
</comment>
<dbReference type="InterPro" id="IPR015422">
    <property type="entry name" value="PyrdxlP-dep_Trfase_small"/>
</dbReference>
<comment type="similarity">
    <text evidence="2">Belongs to the class-I pyridoxal-phosphate-dependent aminotransferase family.</text>
</comment>
<evidence type="ECO:0000256" key="3">
    <source>
        <dbReference type="ARBA" id="ARBA00011738"/>
    </source>
</evidence>
<keyword evidence="9" id="KW-1185">Reference proteome</keyword>
<evidence type="ECO:0000256" key="6">
    <source>
        <dbReference type="ARBA" id="ARBA00022898"/>
    </source>
</evidence>
<evidence type="ECO:0000256" key="1">
    <source>
        <dbReference type="ARBA" id="ARBA00001933"/>
    </source>
</evidence>
<dbReference type="CDD" id="cd00609">
    <property type="entry name" value="AAT_like"/>
    <property type="match status" value="1"/>
</dbReference>
<comment type="subunit">
    <text evidence="3">Homodimer.</text>
</comment>
<dbReference type="SUPFAM" id="SSF53383">
    <property type="entry name" value="PLP-dependent transferases"/>
    <property type="match status" value="1"/>
</dbReference>
<evidence type="ECO:0000256" key="2">
    <source>
        <dbReference type="ARBA" id="ARBA00007441"/>
    </source>
</evidence>
<dbReference type="EMBL" id="JBHSZI010000001">
    <property type="protein sequence ID" value="MFC7057085.1"/>
    <property type="molecule type" value="Genomic_DNA"/>
</dbReference>
<dbReference type="PANTHER" id="PTHR42790">
    <property type="entry name" value="AMINOTRANSFERASE"/>
    <property type="match status" value="1"/>
</dbReference>